<accession>A0A916YLF0</accession>
<comment type="caution">
    <text evidence="1">The sequence shown here is derived from an EMBL/GenBank/DDBJ whole genome shotgun (WGS) entry which is preliminary data.</text>
</comment>
<dbReference type="AlphaFoldDB" id="A0A916YLF0"/>
<name>A0A916YLF0_9BACL</name>
<dbReference type="RefSeq" id="WP_188988663.1">
    <property type="nucleotide sequence ID" value="NZ_BMHP01000001.1"/>
</dbReference>
<keyword evidence="2" id="KW-1185">Reference proteome</keyword>
<dbReference type="EMBL" id="BMHP01000001">
    <property type="protein sequence ID" value="GGD49857.1"/>
    <property type="molecule type" value="Genomic_DNA"/>
</dbReference>
<protein>
    <recommendedName>
        <fullName evidence="3">Nucleoside-diphosphate sugar epimerase</fullName>
    </recommendedName>
</protein>
<sequence length="95" mass="10679">MQHIVTEIIEHMSRSHEQIARVMEAERHVAVRMAQIVHALPDHHPDFGGVSKLMEQSQSVSKSLVSYLNSIAELQEMMAVTLTAVMKELAGEDEE</sequence>
<dbReference type="Proteomes" id="UP000612456">
    <property type="component" value="Unassembled WGS sequence"/>
</dbReference>
<reference evidence="1" key="1">
    <citation type="journal article" date="2014" name="Int. J. Syst. Evol. Microbiol.">
        <title>Complete genome sequence of Corynebacterium casei LMG S-19264T (=DSM 44701T), isolated from a smear-ripened cheese.</title>
        <authorList>
            <consortium name="US DOE Joint Genome Institute (JGI-PGF)"/>
            <person name="Walter F."/>
            <person name="Albersmeier A."/>
            <person name="Kalinowski J."/>
            <person name="Ruckert C."/>
        </authorList>
    </citation>
    <scope>NUCLEOTIDE SEQUENCE</scope>
    <source>
        <strain evidence="1">CGMCC 1.15178</strain>
    </source>
</reference>
<gene>
    <name evidence="1" type="ORF">GCM10010911_04250</name>
</gene>
<evidence type="ECO:0008006" key="3">
    <source>
        <dbReference type="Google" id="ProtNLM"/>
    </source>
</evidence>
<reference evidence="1" key="2">
    <citation type="submission" date="2020-09" db="EMBL/GenBank/DDBJ databases">
        <authorList>
            <person name="Sun Q."/>
            <person name="Zhou Y."/>
        </authorList>
    </citation>
    <scope>NUCLEOTIDE SEQUENCE</scope>
    <source>
        <strain evidence="1">CGMCC 1.15178</strain>
    </source>
</reference>
<organism evidence="1 2">
    <name type="scientific">Paenibacillus nasutitermitis</name>
    <dbReference type="NCBI Taxonomy" id="1652958"/>
    <lineage>
        <taxon>Bacteria</taxon>
        <taxon>Bacillati</taxon>
        <taxon>Bacillota</taxon>
        <taxon>Bacilli</taxon>
        <taxon>Bacillales</taxon>
        <taxon>Paenibacillaceae</taxon>
        <taxon>Paenibacillus</taxon>
    </lineage>
</organism>
<evidence type="ECO:0000313" key="1">
    <source>
        <dbReference type="EMBL" id="GGD49857.1"/>
    </source>
</evidence>
<evidence type="ECO:0000313" key="2">
    <source>
        <dbReference type="Proteomes" id="UP000612456"/>
    </source>
</evidence>
<proteinExistence type="predicted"/>